<evidence type="ECO:0000313" key="4">
    <source>
        <dbReference type="Proteomes" id="UP001182556"/>
    </source>
</evidence>
<keyword evidence="2" id="KW-1133">Transmembrane helix</keyword>
<keyword evidence="2" id="KW-0472">Membrane</keyword>
<keyword evidence="4" id="KW-1185">Reference proteome</keyword>
<dbReference type="AlphaFoldDB" id="A0AAD9CZM7"/>
<reference evidence="3" key="1">
    <citation type="submission" date="2023-02" db="EMBL/GenBank/DDBJ databases">
        <title>Identification and recombinant expression of a fungal hydrolase from Papiliotrema laurentii that hydrolyzes apple cutin and clears colloidal polyester polyurethane.</title>
        <authorList>
            <consortium name="DOE Joint Genome Institute"/>
            <person name="Roman V.A."/>
            <person name="Bojanowski C."/>
            <person name="Crable B.R."/>
            <person name="Wagner D.N."/>
            <person name="Hung C.S."/>
            <person name="Nadeau L.J."/>
            <person name="Schratz L."/>
            <person name="Haridas S."/>
            <person name="Pangilinan J."/>
            <person name="Lipzen A."/>
            <person name="Na H."/>
            <person name="Yan M."/>
            <person name="Ng V."/>
            <person name="Grigoriev I.V."/>
            <person name="Spatafora J.W."/>
            <person name="Barlow D."/>
            <person name="Biffinger J."/>
            <person name="Kelley-Loughnane N."/>
            <person name="Varaljay V.A."/>
            <person name="Crookes-Goodson W.J."/>
        </authorList>
    </citation>
    <scope>NUCLEOTIDE SEQUENCE</scope>
    <source>
        <strain evidence="3">5307AH</strain>
    </source>
</reference>
<evidence type="ECO:0000256" key="1">
    <source>
        <dbReference type="SAM" id="MobiDB-lite"/>
    </source>
</evidence>
<dbReference type="EMBL" id="JAODAN010000006">
    <property type="protein sequence ID" value="KAK1923513.1"/>
    <property type="molecule type" value="Genomic_DNA"/>
</dbReference>
<sequence>MLYAIVFLVIFVIVIAIWIIRLSVNQSRRAKFHNADPEVRAAEVGPRPTLVGTARDVGDRMFGSAPSAHEDYVHYPRSGYNDPPRAQSYAERGRGSAVNRTETEGGDPELPSYNDRTTVSVPQAAYSSPITARHETQRGGQNTSNPPSFVDAPPKYDEAPPIVRTL</sequence>
<name>A0AAD9CZM7_PAPLA</name>
<comment type="caution">
    <text evidence="3">The sequence shown here is derived from an EMBL/GenBank/DDBJ whole genome shotgun (WGS) entry which is preliminary data.</text>
</comment>
<feature type="region of interest" description="Disordered" evidence="1">
    <location>
        <begin position="63"/>
        <end position="166"/>
    </location>
</feature>
<dbReference type="Proteomes" id="UP001182556">
    <property type="component" value="Unassembled WGS sequence"/>
</dbReference>
<keyword evidence="2" id="KW-0812">Transmembrane</keyword>
<feature type="compositionally biased region" description="Polar residues" evidence="1">
    <location>
        <begin position="114"/>
        <end position="130"/>
    </location>
</feature>
<gene>
    <name evidence="3" type="ORF">DB88DRAFT_491477</name>
</gene>
<feature type="transmembrane region" description="Helical" evidence="2">
    <location>
        <begin position="6"/>
        <end position="24"/>
    </location>
</feature>
<feature type="compositionally biased region" description="Polar residues" evidence="1">
    <location>
        <begin position="138"/>
        <end position="147"/>
    </location>
</feature>
<protein>
    <submittedName>
        <fullName evidence="3">Uncharacterized protein</fullName>
    </submittedName>
</protein>
<evidence type="ECO:0000256" key="2">
    <source>
        <dbReference type="SAM" id="Phobius"/>
    </source>
</evidence>
<organism evidence="3 4">
    <name type="scientific">Papiliotrema laurentii</name>
    <name type="common">Cryptococcus laurentii</name>
    <dbReference type="NCBI Taxonomy" id="5418"/>
    <lineage>
        <taxon>Eukaryota</taxon>
        <taxon>Fungi</taxon>
        <taxon>Dikarya</taxon>
        <taxon>Basidiomycota</taxon>
        <taxon>Agaricomycotina</taxon>
        <taxon>Tremellomycetes</taxon>
        <taxon>Tremellales</taxon>
        <taxon>Rhynchogastremaceae</taxon>
        <taxon>Papiliotrema</taxon>
    </lineage>
</organism>
<evidence type="ECO:0000313" key="3">
    <source>
        <dbReference type="EMBL" id="KAK1923513.1"/>
    </source>
</evidence>
<proteinExistence type="predicted"/>
<accession>A0AAD9CZM7</accession>